<proteinExistence type="predicted"/>
<feature type="transmembrane region" description="Helical" evidence="1">
    <location>
        <begin position="124"/>
        <end position="144"/>
    </location>
</feature>
<feature type="transmembrane region" description="Helical" evidence="1">
    <location>
        <begin position="12"/>
        <end position="30"/>
    </location>
</feature>
<keyword evidence="1" id="KW-0812">Transmembrane</keyword>
<protein>
    <submittedName>
        <fullName evidence="2">Uncharacterized protein</fullName>
    </submittedName>
</protein>
<evidence type="ECO:0000313" key="3">
    <source>
        <dbReference type="Proteomes" id="UP000317894"/>
    </source>
</evidence>
<gene>
    <name evidence="2" type="ORF">FMM06_01735</name>
</gene>
<feature type="transmembrane region" description="Helical" evidence="1">
    <location>
        <begin position="89"/>
        <end position="112"/>
    </location>
</feature>
<dbReference type="EMBL" id="VJWA01000001">
    <property type="protein sequence ID" value="TRW16955.1"/>
    <property type="molecule type" value="Genomic_DNA"/>
</dbReference>
<accession>A0A552UFF2</accession>
<dbReference type="RefSeq" id="WP_185964999.1">
    <property type="nucleotide sequence ID" value="NZ_VJWA01000001.1"/>
</dbReference>
<evidence type="ECO:0000313" key="2">
    <source>
        <dbReference type="EMBL" id="TRW16955.1"/>
    </source>
</evidence>
<feature type="transmembrane region" description="Helical" evidence="1">
    <location>
        <begin position="60"/>
        <end position="82"/>
    </location>
</feature>
<evidence type="ECO:0000256" key="1">
    <source>
        <dbReference type="SAM" id="Phobius"/>
    </source>
</evidence>
<keyword evidence="1" id="KW-0472">Membrane</keyword>
<comment type="caution">
    <text evidence="2">The sequence shown here is derived from an EMBL/GenBank/DDBJ whole genome shotgun (WGS) entry which is preliminary data.</text>
</comment>
<name>A0A552UFF2_9SPHN</name>
<dbReference type="AlphaFoldDB" id="A0A552UFF2"/>
<sequence length="152" mass="16563">MTVELNRALFQRFVQLYLVVFGLGLASATYEAFFSPEWKVFDDAFFDLVAEHFGWEDASAAYLIPGGALALVHVVSAIGLLWTKRWARMGFATSVVAWIAFDALFGPPAAYFTGPTYALETLSAVASGAMILVSYARGAGAVWFGDEQSSRE</sequence>
<keyword evidence="1" id="KW-1133">Transmembrane helix</keyword>
<reference evidence="2 3" key="1">
    <citation type="submission" date="2019-07" db="EMBL/GenBank/DDBJ databases">
        <title>Novel species isolated from glacier.</title>
        <authorList>
            <person name="Liu Q."/>
            <person name="Xin Y.-H."/>
        </authorList>
    </citation>
    <scope>NUCLEOTIDE SEQUENCE [LARGE SCALE GENOMIC DNA]</scope>
    <source>
        <strain evidence="2 3">LB1R16</strain>
    </source>
</reference>
<dbReference type="Proteomes" id="UP000317894">
    <property type="component" value="Unassembled WGS sequence"/>
</dbReference>
<keyword evidence="3" id="KW-1185">Reference proteome</keyword>
<organism evidence="2 3">
    <name type="scientific">Glacieibacterium frigidum</name>
    <dbReference type="NCBI Taxonomy" id="2593303"/>
    <lineage>
        <taxon>Bacteria</taxon>
        <taxon>Pseudomonadati</taxon>
        <taxon>Pseudomonadota</taxon>
        <taxon>Alphaproteobacteria</taxon>
        <taxon>Sphingomonadales</taxon>
        <taxon>Sphingosinicellaceae</taxon>
        <taxon>Glacieibacterium</taxon>
    </lineage>
</organism>